<evidence type="ECO:0000313" key="6">
    <source>
        <dbReference type="EMBL" id="SVB54743.1"/>
    </source>
</evidence>
<gene>
    <name evidence="6" type="ORF">METZ01_LOCUS207597</name>
</gene>
<dbReference type="PANTHER" id="PTHR43727:SF2">
    <property type="entry name" value="GROUP IV DECARBOXYLASE"/>
    <property type="match status" value="1"/>
</dbReference>
<evidence type="ECO:0000256" key="1">
    <source>
        <dbReference type="ARBA" id="ARBA00001933"/>
    </source>
</evidence>
<evidence type="ECO:0000259" key="5">
    <source>
        <dbReference type="Pfam" id="PF02784"/>
    </source>
</evidence>
<feature type="domain" description="Orn/DAP/Arg decarboxylase 2 N-terminal" evidence="5">
    <location>
        <begin position="55"/>
        <end position="292"/>
    </location>
</feature>
<proteinExistence type="predicted"/>
<dbReference type="FunFam" id="3.20.20.10:FF:000003">
    <property type="entry name" value="Diaminopimelate decarboxylase"/>
    <property type="match status" value="1"/>
</dbReference>
<organism evidence="6">
    <name type="scientific">marine metagenome</name>
    <dbReference type="NCBI Taxonomy" id="408172"/>
    <lineage>
        <taxon>unclassified sequences</taxon>
        <taxon>metagenomes</taxon>
        <taxon>ecological metagenomes</taxon>
    </lineage>
</organism>
<accession>A0A382EXM5</accession>
<comment type="cofactor">
    <cofactor evidence="1">
        <name>pyridoxal 5'-phosphate</name>
        <dbReference type="ChEBI" id="CHEBI:597326"/>
    </cofactor>
</comment>
<evidence type="ECO:0000256" key="2">
    <source>
        <dbReference type="ARBA" id="ARBA00022793"/>
    </source>
</evidence>
<name>A0A382EXM5_9ZZZZ</name>
<dbReference type="AlphaFoldDB" id="A0A382EXM5"/>
<evidence type="ECO:0000256" key="3">
    <source>
        <dbReference type="ARBA" id="ARBA00022898"/>
    </source>
</evidence>
<evidence type="ECO:0000256" key="4">
    <source>
        <dbReference type="ARBA" id="ARBA00023239"/>
    </source>
</evidence>
<keyword evidence="2" id="KW-0210">Decarboxylase</keyword>
<keyword evidence="4" id="KW-0456">Lyase</keyword>
<dbReference type="InterPro" id="IPR000183">
    <property type="entry name" value="Orn/DAP/Arg_de-COase"/>
</dbReference>
<keyword evidence="3" id="KW-0663">Pyridoxal phosphate</keyword>
<dbReference type="PRINTS" id="PR01181">
    <property type="entry name" value="DAPDCRBXLASE"/>
</dbReference>
<dbReference type="SUPFAM" id="SSF51419">
    <property type="entry name" value="PLP-binding barrel"/>
    <property type="match status" value="1"/>
</dbReference>
<sequence length="294" mass="31955">MTFVNSELFPITSDVNENGRLVLGGCDVGDLVSQYGTALLVFDENTLRGICREFVNEFTSRYTNTKVLYASKAYINPALAKIVHEEGLGLDVVSGGELAVAYAAGVDSSFVYFHGNNKAHRELEMALDGSIGRVVIDSFHELAMLDRIAGDRRMVQEVMIRVSPGIDPHTHVKTTTGILDSKFGFSIETGHAASAIRRAIAAPNLDLIGIHFHLGSPIFELEPYDTAINTVMDFLVAFKEEGLNLREFSPGGGFAIGYVRDEPPPPIASYARVITDALKRCTSNLGFGEPTLVI</sequence>
<dbReference type="PANTHER" id="PTHR43727">
    <property type="entry name" value="DIAMINOPIMELATE DECARBOXYLASE"/>
    <property type="match status" value="1"/>
</dbReference>
<reference evidence="6" key="1">
    <citation type="submission" date="2018-05" db="EMBL/GenBank/DDBJ databases">
        <authorList>
            <person name="Lanie J.A."/>
            <person name="Ng W.-L."/>
            <person name="Kazmierczak K.M."/>
            <person name="Andrzejewski T.M."/>
            <person name="Davidsen T.M."/>
            <person name="Wayne K.J."/>
            <person name="Tettelin H."/>
            <person name="Glass J.I."/>
            <person name="Rusch D."/>
            <person name="Podicherti R."/>
            <person name="Tsui H.-C.T."/>
            <person name="Winkler M.E."/>
        </authorList>
    </citation>
    <scope>NUCLEOTIDE SEQUENCE</scope>
</reference>
<dbReference type="InterPro" id="IPR029066">
    <property type="entry name" value="PLP-binding_barrel"/>
</dbReference>
<dbReference type="GO" id="GO:0009089">
    <property type="term" value="P:lysine biosynthetic process via diaminopimelate"/>
    <property type="evidence" value="ECO:0007669"/>
    <property type="project" value="InterPro"/>
</dbReference>
<dbReference type="InterPro" id="IPR022644">
    <property type="entry name" value="De-COase2_N"/>
</dbReference>
<feature type="non-terminal residue" evidence="6">
    <location>
        <position position="294"/>
    </location>
</feature>
<dbReference type="Gene3D" id="3.20.20.10">
    <property type="entry name" value="Alanine racemase"/>
    <property type="match status" value="1"/>
</dbReference>
<dbReference type="InterPro" id="IPR009006">
    <property type="entry name" value="Ala_racemase/Decarboxylase_C"/>
</dbReference>
<dbReference type="GO" id="GO:0008836">
    <property type="term" value="F:diaminopimelate decarboxylase activity"/>
    <property type="evidence" value="ECO:0007669"/>
    <property type="project" value="InterPro"/>
</dbReference>
<protein>
    <recommendedName>
        <fullName evidence="5">Orn/DAP/Arg decarboxylase 2 N-terminal domain-containing protein</fullName>
    </recommendedName>
</protein>
<dbReference type="Pfam" id="PF02784">
    <property type="entry name" value="Orn_Arg_deC_N"/>
    <property type="match status" value="1"/>
</dbReference>
<dbReference type="InterPro" id="IPR002986">
    <property type="entry name" value="DAP_deCOOHase_LysA"/>
</dbReference>
<dbReference type="Gene3D" id="2.40.37.10">
    <property type="entry name" value="Lyase, Ornithine Decarboxylase, Chain A, domain 1"/>
    <property type="match status" value="1"/>
</dbReference>
<dbReference type="PRINTS" id="PR01179">
    <property type="entry name" value="ODADCRBXLASE"/>
</dbReference>
<dbReference type="EMBL" id="UINC01046561">
    <property type="protein sequence ID" value="SVB54743.1"/>
    <property type="molecule type" value="Genomic_DNA"/>
</dbReference>